<dbReference type="PANTHER" id="PTHR30576:SF4">
    <property type="entry name" value="UNDECAPRENYL-PHOSPHATE GALACTOSE PHOSPHOTRANSFERASE"/>
    <property type="match status" value="1"/>
</dbReference>
<dbReference type="InterPro" id="IPR003362">
    <property type="entry name" value="Bact_transf"/>
</dbReference>
<keyword evidence="5 8" id="KW-0812">Transmembrane</keyword>
<evidence type="ECO:0000256" key="2">
    <source>
        <dbReference type="ARBA" id="ARBA00006464"/>
    </source>
</evidence>
<dbReference type="Pfam" id="PF02397">
    <property type="entry name" value="Bac_transf"/>
    <property type="match status" value="1"/>
</dbReference>
<comment type="caution">
    <text evidence="10">The sequence shown here is derived from an EMBL/GenBank/DDBJ whole genome shotgun (WGS) entry which is preliminary data.</text>
</comment>
<name>A0A2T0W6X1_9LACT</name>
<keyword evidence="4 10" id="KW-0808">Transferase</keyword>
<keyword evidence="7 8" id="KW-0472">Membrane</keyword>
<organism evidence="10 11">
    <name type="scientific">Alkalibacterium olivapovliticus</name>
    <dbReference type="NCBI Taxonomy" id="99907"/>
    <lineage>
        <taxon>Bacteria</taxon>
        <taxon>Bacillati</taxon>
        <taxon>Bacillota</taxon>
        <taxon>Bacilli</taxon>
        <taxon>Lactobacillales</taxon>
        <taxon>Carnobacteriaceae</taxon>
        <taxon>Alkalibacterium</taxon>
    </lineage>
</organism>
<dbReference type="GO" id="GO:0016780">
    <property type="term" value="F:phosphotransferase activity, for other substituted phosphate groups"/>
    <property type="evidence" value="ECO:0007669"/>
    <property type="project" value="TreeGrafter"/>
</dbReference>
<evidence type="ECO:0000256" key="1">
    <source>
        <dbReference type="ARBA" id="ARBA00004236"/>
    </source>
</evidence>
<evidence type="ECO:0000256" key="7">
    <source>
        <dbReference type="ARBA" id="ARBA00023136"/>
    </source>
</evidence>
<dbReference type="AlphaFoldDB" id="A0A2T0W6X1"/>
<evidence type="ECO:0000256" key="4">
    <source>
        <dbReference type="ARBA" id="ARBA00022679"/>
    </source>
</evidence>
<evidence type="ECO:0000259" key="9">
    <source>
        <dbReference type="Pfam" id="PF02397"/>
    </source>
</evidence>
<evidence type="ECO:0000313" key="11">
    <source>
        <dbReference type="Proteomes" id="UP000238205"/>
    </source>
</evidence>
<evidence type="ECO:0000256" key="3">
    <source>
        <dbReference type="ARBA" id="ARBA00022475"/>
    </source>
</evidence>
<evidence type="ECO:0000256" key="8">
    <source>
        <dbReference type="SAM" id="Phobius"/>
    </source>
</evidence>
<reference evidence="10 11" key="1">
    <citation type="submission" date="2018-03" db="EMBL/GenBank/DDBJ databases">
        <title>Genomic Encyclopedia of Archaeal and Bacterial Type Strains, Phase II (KMG-II): from individual species to whole genera.</title>
        <authorList>
            <person name="Goeker M."/>
        </authorList>
    </citation>
    <scope>NUCLEOTIDE SEQUENCE [LARGE SCALE GENOMIC DNA]</scope>
    <source>
        <strain evidence="10 11">DSM 13175</strain>
    </source>
</reference>
<proteinExistence type="inferred from homology"/>
<dbReference type="GO" id="GO:0005886">
    <property type="term" value="C:plasma membrane"/>
    <property type="evidence" value="ECO:0007669"/>
    <property type="project" value="UniProtKB-SubCell"/>
</dbReference>
<comment type="similarity">
    <text evidence="2">Belongs to the bacterial sugar transferase family.</text>
</comment>
<evidence type="ECO:0000313" key="10">
    <source>
        <dbReference type="EMBL" id="PRY82467.1"/>
    </source>
</evidence>
<accession>A0A2T0W6X1</accession>
<feature type="transmembrane region" description="Helical" evidence="8">
    <location>
        <begin position="30"/>
        <end position="53"/>
    </location>
</feature>
<dbReference type="OrthoDB" id="9808602at2"/>
<evidence type="ECO:0000256" key="5">
    <source>
        <dbReference type="ARBA" id="ARBA00022692"/>
    </source>
</evidence>
<dbReference type="EMBL" id="PVTO01000011">
    <property type="protein sequence ID" value="PRY82467.1"/>
    <property type="molecule type" value="Genomic_DNA"/>
</dbReference>
<dbReference type="RefSeq" id="WP_106193231.1">
    <property type="nucleotide sequence ID" value="NZ_PVTO01000011.1"/>
</dbReference>
<protein>
    <submittedName>
        <fullName evidence="10">Lipopolysaccharide/colanic/teichoic acid biosynthesis glycosyltransferase</fullName>
    </submittedName>
</protein>
<keyword evidence="6 8" id="KW-1133">Transmembrane helix</keyword>
<sequence length="222" mass="26210">MEKEFDKSYMKRKLYYDNLVYLPFKRLIDITAAFTALFILLPLLLIISSFYLYGENKGNILFKQKRIGLNGDEFYIYKFRSMIVDAEECLKRDALLYTKYVENNYKLDPEEDPRITKLGCFLRKTSLDELPQFFNVMIGNMSLVGPRPVVNEELLEYKDRKDAFLSVKPGITGYWQANGRSNVGYPERVDIELYYVENKCLKLDIYILFQTFFKVLLRSGAY</sequence>
<dbReference type="Proteomes" id="UP000238205">
    <property type="component" value="Unassembled WGS sequence"/>
</dbReference>
<gene>
    <name evidence="10" type="ORF">CLV38_11117</name>
</gene>
<dbReference type="PANTHER" id="PTHR30576">
    <property type="entry name" value="COLANIC BIOSYNTHESIS UDP-GLUCOSE LIPID CARRIER TRANSFERASE"/>
    <property type="match status" value="1"/>
</dbReference>
<feature type="domain" description="Bacterial sugar transferase" evidence="9">
    <location>
        <begin position="25"/>
        <end position="216"/>
    </location>
</feature>
<comment type="subcellular location">
    <subcellularLocation>
        <location evidence="1">Cell membrane</location>
    </subcellularLocation>
</comment>
<keyword evidence="3" id="KW-1003">Cell membrane</keyword>
<evidence type="ECO:0000256" key="6">
    <source>
        <dbReference type="ARBA" id="ARBA00022989"/>
    </source>
</evidence>
<keyword evidence="11" id="KW-1185">Reference proteome</keyword>